<organism evidence="1 2">
    <name type="scientific">Cycloclasticus pugetii</name>
    <dbReference type="NCBI Taxonomy" id="34068"/>
    <lineage>
        <taxon>Bacteria</taxon>
        <taxon>Pseudomonadati</taxon>
        <taxon>Pseudomonadota</taxon>
        <taxon>Gammaproteobacteria</taxon>
        <taxon>Thiotrichales</taxon>
        <taxon>Piscirickettsiaceae</taxon>
        <taxon>Cycloclasticus</taxon>
    </lineage>
</organism>
<accession>A0AB33Z1U9</accession>
<evidence type="ECO:0000313" key="2">
    <source>
        <dbReference type="Proteomes" id="UP000015462"/>
    </source>
</evidence>
<keyword evidence="2" id="KW-1185">Reference proteome</keyword>
<evidence type="ECO:0000313" key="1">
    <source>
        <dbReference type="EMBL" id="EPD13195.1"/>
    </source>
</evidence>
<name>A0AB33Z1U9_9GAMM</name>
<comment type="caution">
    <text evidence="1">The sequence shown here is derived from an EMBL/GenBank/DDBJ whole genome shotgun (WGS) entry which is preliminary data.</text>
</comment>
<sequence>MVNSILSSKKLGLFNACLIMDEGISYANKPQADEVAQIKKTA</sequence>
<proteinExistence type="predicted"/>
<gene>
    <name evidence="1" type="ORF">L196_06120</name>
</gene>
<dbReference type="AlphaFoldDB" id="A0AB33Z1U9"/>
<dbReference type="Proteomes" id="UP000015462">
    <property type="component" value="Unassembled WGS sequence"/>
</dbReference>
<protein>
    <submittedName>
        <fullName evidence="1">Uncharacterized protein</fullName>
    </submittedName>
</protein>
<dbReference type="EMBL" id="ASHL01000004">
    <property type="protein sequence ID" value="EPD13195.1"/>
    <property type="molecule type" value="Genomic_DNA"/>
</dbReference>
<reference evidence="1 2" key="1">
    <citation type="journal article" date="2013" name="Genome Announc.">
        <title>Genome Sequence of the Pyrene- and Fluoranthene-Degrading Bacterium Cycloclasticus sp. Strain PY97M.</title>
        <authorList>
            <person name="Cui Z."/>
            <person name="Xu G."/>
            <person name="Li Q."/>
            <person name="Gao W."/>
            <person name="Zheng L."/>
        </authorList>
    </citation>
    <scope>NUCLEOTIDE SEQUENCE [LARGE SCALE GENOMIC DNA]</scope>
    <source>
        <strain evidence="1 2">PY97M</strain>
    </source>
</reference>